<dbReference type="PANTHER" id="PTHR46796">
    <property type="entry name" value="HTH-TYPE TRANSCRIPTIONAL ACTIVATOR RHAS-RELATED"/>
    <property type="match status" value="1"/>
</dbReference>
<evidence type="ECO:0000259" key="4">
    <source>
        <dbReference type="PROSITE" id="PS01124"/>
    </source>
</evidence>
<evidence type="ECO:0000256" key="3">
    <source>
        <dbReference type="ARBA" id="ARBA00023163"/>
    </source>
</evidence>
<dbReference type="Pfam" id="PF12833">
    <property type="entry name" value="HTH_18"/>
    <property type="match status" value="1"/>
</dbReference>
<gene>
    <name evidence="5" type="ORF">NATSA_05360</name>
</gene>
<organism evidence="5 6">
    <name type="scientific">Natronogracilivirga saccharolytica</name>
    <dbReference type="NCBI Taxonomy" id="2812953"/>
    <lineage>
        <taxon>Bacteria</taxon>
        <taxon>Pseudomonadati</taxon>
        <taxon>Balneolota</taxon>
        <taxon>Balneolia</taxon>
        <taxon>Balneolales</taxon>
        <taxon>Cyclonatronaceae</taxon>
        <taxon>Natronogracilivirga</taxon>
    </lineage>
</organism>
<reference evidence="5" key="1">
    <citation type="submission" date="2021-02" db="EMBL/GenBank/DDBJ databases">
        <title>Natronogracilivirga saccharolytica gen. nov. sp. nov. a new anaerobic, haloalkiliphilic carbohydrate-fermenting bacterium from soda lake and proposing of Cyclonatronumiaceae fam. nov. in the phylum Balneolaeota.</title>
        <authorList>
            <person name="Zhilina T.N."/>
            <person name="Sorokin D.Y."/>
            <person name="Zavarzina D.G."/>
            <person name="Toshchakov S.V."/>
            <person name="Kublanov I.V."/>
        </authorList>
    </citation>
    <scope>NUCLEOTIDE SEQUENCE</scope>
    <source>
        <strain evidence="5">Z-1702</strain>
    </source>
</reference>
<name>A0A8J7UWC5_9BACT</name>
<accession>A0A8J7UWC5</accession>
<dbReference type="InterPro" id="IPR009057">
    <property type="entry name" value="Homeodomain-like_sf"/>
</dbReference>
<dbReference type="GO" id="GO:0003700">
    <property type="term" value="F:DNA-binding transcription factor activity"/>
    <property type="evidence" value="ECO:0007669"/>
    <property type="project" value="InterPro"/>
</dbReference>
<dbReference type="Gene3D" id="1.10.10.60">
    <property type="entry name" value="Homeodomain-like"/>
    <property type="match status" value="1"/>
</dbReference>
<dbReference type="Proteomes" id="UP000673975">
    <property type="component" value="Unassembled WGS sequence"/>
</dbReference>
<evidence type="ECO:0000313" key="5">
    <source>
        <dbReference type="EMBL" id="MBP3192084.1"/>
    </source>
</evidence>
<dbReference type="GO" id="GO:0043565">
    <property type="term" value="F:sequence-specific DNA binding"/>
    <property type="evidence" value="ECO:0007669"/>
    <property type="project" value="InterPro"/>
</dbReference>
<sequence length="257" mass="29264">MHPTLYLWKGVALINADFTETSLHSHHAIQLTCGYSGNFSITIPQQTELQSNAVVLDADTPHLFRNKDHGFTLFIYIEPESLLADAVRNHLLKGNNYRQLDRELFMPLWQLLTYRDAACRDMINSISELAGLLQVEESDRQRYDERVLRALSYIRESLDQPLSIKDLASSLYLSESRLMHLIAEQTGMPFRKHVHWARLFACVKVVVGGANLSEASLKAGFSDQAHFTRTFVRMFGIPPGDFLKDSRNVQAFFCESG</sequence>
<dbReference type="PROSITE" id="PS01124">
    <property type="entry name" value="HTH_ARAC_FAMILY_2"/>
    <property type="match status" value="1"/>
</dbReference>
<dbReference type="InterPro" id="IPR050204">
    <property type="entry name" value="AraC_XylS_family_regulators"/>
</dbReference>
<evidence type="ECO:0000256" key="2">
    <source>
        <dbReference type="ARBA" id="ARBA00023125"/>
    </source>
</evidence>
<dbReference type="InterPro" id="IPR018060">
    <property type="entry name" value="HTH_AraC"/>
</dbReference>
<keyword evidence="3" id="KW-0804">Transcription</keyword>
<dbReference type="SMART" id="SM00342">
    <property type="entry name" value="HTH_ARAC"/>
    <property type="match status" value="1"/>
</dbReference>
<keyword evidence="2" id="KW-0238">DNA-binding</keyword>
<protein>
    <submittedName>
        <fullName evidence="5">Helix-turn-helix transcriptional regulator</fullName>
    </submittedName>
</protein>
<dbReference type="EMBL" id="JAFIDN010000003">
    <property type="protein sequence ID" value="MBP3192084.1"/>
    <property type="molecule type" value="Genomic_DNA"/>
</dbReference>
<keyword evidence="1" id="KW-0805">Transcription regulation</keyword>
<feature type="domain" description="HTH araC/xylS-type" evidence="4">
    <location>
        <begin position="148"/>
        <end position="245"/>
    </location>
</feature>
<keyword evidence="6" id="KW-1185">Reference proteome</keyword>
<dbReference type="RefSeq" id="WP_210510981.1">
    <property type="nucleotide sequence ID" value="NZ_JAFIDN010000003.1"/>
</dbReference>
<dbReference type="SUPFAM" id="SSF46689">
    <property type="entry name" value="Homeodomain-like"/>
    <property type="match status" value="2"/>
</dbReference>
<dbReference type="AlphaFoldDB" id="A0A8J7UWC5"/>
<proteinExistence type="predicted"/>
<comment type="caution">
    <text evidence="5">The sequence shown here is derived from an EMBL/GenBank/DDBJ whole genome shotgun (WGS) entry which is preliminary data.</text>
</comment>
<evidence type="ECO:0000256" key="1">
    <source>
        <dbReference type="ARBA" id="ARBA00023015"/>
    </source>
</evidence>
<evidence type="ECO:0000313" key="6">
    <source>
        <dbReference type="Proteomes" id="UP000673975"/>
    </source>
</evidence>